<dbReference type="GO" id="GO:0031369">
    <property type="term" value="F:translation initiation factor binding"/>
    <property type="evidence" value="ECO:0007669"/>
    <property type="project" value="TreeGrafter"/>
</dbReference>
<dbReference type="PANTHER" id="PTHR12960">
    <property type="entry name" value="GLE-1-RELATED"/>
    <property type="match status" value="1"/>
</dbReference>
<sequence length="1024" mass="117799">MPSSFEAAPLLMVRDIPIFETVWLLMNLLFLGCVFRHNFHTPGGLARIKEKVCQASRESSGQIFTNSRPDTAVIDPASRTPGAWVDYDQLVESNSKTPIEDISADTTKSRAIQEKNPEEEVSSFTLGGDGTTESTFIEQTIDQSKFLHSFPTVKYLCNTPFSLDTYRDILSPKKRDQECQIAIMQLSNSPQTNHPAGFEEPPHQLPSRSTSNGRNPLAEADGNQQPTPTLAWADIAVKSREQRLQTQAEMQELEDNFQRDLVERGLLVDKAQEPPEAQIASLDLENSDTNFLGGLERIKHESAFWAGDHIVTPKRSHTKFKDDSNLRQLVKIVAYHSTPEYKTRNSELIKQLESPPVDIQVPAPTVEPAPVETGNTLQSDIPFLEAKHREHIETVRLFEAKEREKREAEAELLRLRKYLAEWPEREERRLRDEKEQHMRNMAALEERFAREDREREAAKERALKLELDAKLAEIQKLEAEAELERQRTIRIKQEQLKAREEKLRLQEEARQREENQRREREESQRREREENERRVKEQKRREEEGRRRAQQEEQEKLERLRAQQQQKAASEKAQKDAQSFDQRISTIAASPNFEVERDRVVQNMISTMPYLNPEFRDTIMKQVGEQVAYKATYLTAMARMAPPNALMQRSASSMTTAFNQYTDIRFNMEMVLIRAGAIKSQFKSNQITEFKYKVNKKVSQVVGSAEGYMTTAVELVKMWQDASQIWERDGHVSIIAVDDFLIERQPKEGRTAPYTIFITLWDFMKTVLNKAVAEGPENQAMMKALAMVLNAVLGGRAKFWPLPAITSLVYARFWDFSNSMFGAMGVERDLGYKRTHGALESSTDVHRRAEVVASLWCQMAIVRNPNTKREPPVLIEDVLRCLEGNLNVPPYLRDELHYINVRTIMTIAPWTLRAHLSYSGSVALEQRIMRMCDEDAGSKLKGFASLLRARMESLRAEGYLNQMKGWGCDEWRYWSSEEITDINRRRADVEKVPPEQVQVDTAVTNGRILRLREAESRGMPTASQ</sequence>
<dbReference type="GO" id="GO:0005737">
    <property type="term" value="C:cytoplasm"/>
    <property type="evidence" value="ECO:0007669"/>
    <property type="project" value="TreeGrafter"/>
</dbReference>
<dbReference type="PANTHER" id="PTHR12960:SF0">
    <property type="entry name" value="MRNA EXPORT FACTOR GLE1"/>
    <property type="match status" value="1"/>
</dbReference>
<dbReference type="Proteomes" id="UP000024837">
    <property type="component" value="Unassembled WGS sequence"/>
</dbReference>
<dbReference type="EMBL" id="KI966371">
    <property type="protein sequence ID" value="EWC48933.1"/>
    <property type="molecule type" value="Genomic_DNA"/>
</dbReference>
<feature type="region of interest" description="Disordered" evidence="1">
    <location>
        <begin position="106"/>
        <end position="129"/>
    </location>
</feature>
<dbReference type="HOGENOM" id="CLU_295435_0_0_1"/>
<evidence type="ECO:0000313" key="3">
    <source>
        <dbReference type="Proteomes" id="UP000024837"/>
    </source>
</evidence>
<feature type="compositionally biased region" description="Basic and acidic residues" evidence="1">
    <location>
        <begin position="507"/>
        <end position="561"/>
    </location>
</feature>
<keyword evidence="3" id="KW-1185">Reference proteome</keyword>
<protein>
    <submittedName>
        <fullName evidence="2">Uncharacterized protein</fullName>
    </submittedName>
</protein>
<organism evidence="2 3">
    <name type="scientific">Drechslerella stenobrocha 248</name>
    <dbReference type="NCBI Taxonomy" id="1043628"/>
    <lineage>
        <taxon>Eukaryota</taxon>
        <taxon>Fungi</taxon>
        <taxon>Dikarya</taxon>
        <taxon>Ascomycota</taxon>
        <taxon>Pezizomycotina</taxon>
        <taxon>Orbiliomycetes</taxon>
        <taxon>Orbiliales</taxon>
        <taxon>Orbiliaceae</taxon>
        <taxon>Drechslerella</taxon>
    </lineage>
</organism>
<dbReference type="GO" id="GO:0016973">
    <property type="term" value="P:poly(A)+ mRNA export from nucleus"/>
    <property type="evidence" value="ECO:0007669"/>
    <property type="project" value="InterPro"/>
</dbReference>
<name>W7I9C2_9PEZI</name>
<dbReference type="GO" id="GO:0044614">
    <property type="term" value="C:nuclear pore cytoplasmic filaments"/>
    <property type="evidence" value="ECO:0007669"/>
    <property type="project" value="TreeGrafter"/>
</dbReference>
<dbReference type="GO" id="GO:0000822">
    <property type="term" value="F:inositol hexakisphosphate binding"/>
    <property type="evidence" value="ECO:0007669"/>
    <property type="project" value="TreeGrafter"/>
</dbReference>
<evidence type="ECO:0000256" key="1">
    <source>
        <dbReference type="SAM" id="MobiDB-lite"/>
    </source>
</evidence>
<accession>W7I9C2</accession>
<dbReference type="InterPro" id="IPR012476">
    <property type="entry name" value="GLE1"/>
</dbReference>
<dbReference type="OrthoDB" id="5366001at2759"/>
<feature type="region of interest" description="Disordered" evidence="1">
    <location>
        <begin position="189"/>
        <end position="228"/>
    </location>
</feature>
<dbReference type="AlphaFoldDB" id="W7I9C2"/>
<dbReference type="GO" id="GO:0005543">
    <property type="term" value="F:phospholipid binding"/>
    <property type="evidence" value="ECO:0007669"/>
    <property type="project" value="TreeGrafter"/>
</dbReference>
<gene>
    <name evidence="2" type="ORF">DRE_00238</name>
</gene>
<feature type="region of interest" description="Disordered" evidence="1">
    <location>
        <begin position="507"/>
        <end position="578"/>
    </location>
</feature>
<feature type="compositionally biased region" description="Basic and acidic residues" evidence="1">
    <location>
        <begin position="107"/>
        <end position="118"/>
    </location>
</feature>
<reference evidence="2 3" key="1">
    <citation type="submission" date="2013-05" db="EMBL/GenBank/DDBJ databases">
        <title>Drechslerella stenobrocha genome reveals carnivorous origination and mechanical trapping mechanism of predatory fungi.</title>
        <authorList>
            <person name="Liu X."/>
            <person name="Zhang W."/>
            <person name="Liu K."/>
        </authorList>
    </citation>
    <scope>NUCLEOTIDE SEQUENCE [LARGE SCALE GENOMIC DNA]</scope>
    <source>
        <strain evidence="2 3">248</strain>
    </source>
</reference>
<evidence type="ECO:0000313" key="2">
    <source>
        <dbReference type="EMBL" id="EWC48933.1"/>
    </source>
</evidence>
<proteinExistence type="predicted"/>